<dbReference type="InterPro" id="IPR013424">
    <property type="entry name" value="Ice-binding_C"/>
</dbReference>
<dbReference type="Pfam" id="PF07589">
    <property type="entry name" value="PEP-CTERM"/>
    <property type="match status" value="1"/>
</dbReference>
<feature type="domain" description="Ice-binding protein C-terminal" evidence="2">
    <location>
        <begin position="214"/>
        <end position="236"/>
    </location>
</feature>
<evidence type="ECO:0000256" key="1">
    <source>
        <dbReference type="SAM" id="SignalP"/>
    </source>
</evidence>
<dbReference type="NCBIfam" id="TIGR02595">
    <property type="entry name" value="PEP_CTERM"/>
    <property type="match status" value="1"/>
</dbReference>
<dbReference type="RefSeq" id="WP_346188516.1">
    <property type="nucleotide sequence ID" value="NZ_BAABRL010000005.1"/>
</dbReference>
<organism evidence="3 4">
    <name type="scientific">Rubritalea halochordaticola</name>
    <dbReference type="NCBI Taxonomy" id="714537"/>
    <lineage>
        <taxon>Bacteria</taxon>
        <taxon>Pseudomonadati</taxon>
        <taxon>Verrucomicrobiota</taxon>
        <taxon>Verrucomicrobiia</taxon>
        <taxon>Verrucomicrobiales</taxon>
        <taxon>Rubritaleaceae</taxon>
        <taxon>Rubritalea</taxon>
    </lineage>
</organism>
<comment type="caution">
    <text evidence="3">The sequence shown here is derived from an EMBL/GenBank/DDBJ whole genome shotgun (WGS) entry which is preliminary data.</text>
</comment>
<proteinExistence type="predicted"/>
<sequence length="237" mass="25072">MKTHTLYAAAILGLVSTGNLMATTIILGNAGSGTNTNIPDTFGDNVSASDAGRFEVTDGGTPNIGLTWDASGGTNANSWQFHAWGGSDYAAGGALQMDGSSTNSIFSITFTPEAGFGVVLNGFDFVGDTNNDTYQYRVDLVRTFDNNTVFTTTTAEWTTDTSQPQENAPSVTIDYTGALGEEYRLDLVRLNDDSSDAGSRVDIAIDNLSFGQTAIPEPTSTALVGLGAFAFMLRRRR</sequence>
<gene>
    <name evidence="3" type="ORF">Rhal01_01951</name>
</gene>
<evidence type="ECO:0000313" key="4">
    <source>
        <dbReference type="Proteomes" id="UP001424741"/>
    </source>
</evidence>
<name>A0ABP9V571_9BACT</name>
<reference evidence="3 4" key="1">
    <citation type="submission" date="2024-02" db="EMBL/GenBank/DDBJ databases">
        <title>Rubritalea halochordaticola NBRC 107102.</title>
        <authorList>
            <person name="Ichikawa N."/>
            <person name="Katano-Makiyama Y."/>
            <person name="Hidaka K."/>
        </authorList>
    </citation>
    <scope>NUCLEOTIDE SEQUENCE [LARGE SCALE GENOMIC DNA]</scope>
    <source>
        <strain evidence="3 4">NBRC 107102</strain>
    </source>
</reference>
<keyword evidence="1" id="KW-0732">Signal</keyword>
<feature type="chain" id="PRO_5045353449" description="Ice-binding protein C-terminal domain-containing protein" evidence="1">
    <location>
        <begin position="23"/>
        <end position="237"/>
    </location>
</feature>
<evidence type="ECO:0000259" key="2">
    <source>
        <dbReference type="Pfam" id="PF07589"/>
    </source>
</evidence>
<dbReference type="EMBL" id="BAABRL010000005">
    <property type="protein sequence ID" value="GAA5495772.1"/>
    <property type="molecule type" value="Genomic_DNA"/>
</dbReference>
<keyword evidence="4" id="KW-1185">Reference proteome</keyword>
<dbReference type="Proteomes" id="UP001424741">
    <property type="component" value="Unassembled WGS sequence"/>
</dbReference>
<accession>A0ABP9V571</accession>
<evidence type="ECO:0000313" key="3">
    <source>
        <dbReference type="EMBL" id="GAA5495772.1"/>
    </source>
</evidence>
<protein>
    <recommendedName>
        <fullName evidence="2">Ice-binding protein C-terminal domain-containing protein</fullName>
    </recommendedName>
</protein>
<feature type="signal peptide" evidence="1">
    <location>
        <begin position="1"/>
        <end position="22"/>
    </location>
</feature>